<evidence type="ECO:0000259" key="8">
    <source>
        <dbReference type="Pfam" id="PF07732"/>
    </source>
</evidence>
<evidence type="ECO:0000256" key="5">
    <source>
        <dbReference type="SAM" id="SignalP"/>
    </source>
</evidence>
<evidence type="ECO:0000259" key="6">
    <source>
        <dbReference type="Pfam" id="PF00394"/>
    </source>
</evidence>
<dbReference type="CDD" id="cd13895">
    <property type="entry name" value="CuRO_3_AAO_like_2"/>
    <property type="match status" value="1"/>
</dbReference>
<dbReference type="InterPro" id="IPR008972">
    <property type="entry name" value="Cupredoxin"/>
</dbReference>
<dbReference type="CDD" id="cd13873">
    <property type="entry name" value="CuRO_2_AAO_like_2"/>
    <property type="match status" value="1"/>
</dbReference>
<dbReference type="Pfam" id="PF00394">
    <property type="entry name" value="Cu-oxidase"/>
    <property type="match status" value="1"/>
</dbReference>
<keyword evidence="10" id="KW-1185">Reference proteome</keyword>
<dbReference type="STRING" id="1141098.A0A1Y2DNK4"/>
<dbReference type="InterPro" id="IPR011707">
    <property type="entry name" value="Cu-oxidase-like_N"/>
</dbReference>
<dbReference type="GO" id="GO:0016491">
    <property type="term" value="F:oxidoreductase activity"/>
    <property type="evidence" value="ECO:0007669"/>
    <property type="project" value="UniProtKB-KW"/>
</dbReference>
<dbReference type="PROSITE" id="PS00079">
    <property type="entry name" value="MULTICOPPER_OXIDASE1"/>
    <property type="match status" value="1"/>
</dbReference>
<sequence length="596" mass="66389">MRWYFDRLLFLCVLSGLLPACCAVFNSVPHDETWKPEYVLIATAQNGRRLGFAFTITFPTIMLRLYVELPATPSKNTGSTDKKLLQHWHGLSLRTAPFADGAPLVSQWPIAPMEFFDYEVHPEAGDAGTYFYHSHVGFQEVTAHGLLIVDGPSNATTPYAYDDDIPFIFGDVYESEDEHIEAGLIANPFKWSGEPAAIDLNGKSGITSFSDATDESCTPEVITVEPGKTYRLRFVGVTALSFVMVGIEGHDELTIIEADGQYTKPATTDHIQIGSGQRFSALLKTKTQEQLDAEGKTSYWIRYENRDRPTNISGYALLDLLPDLPVTSPVTLTRNVSEYTSWMEYTLETLAPLDVFPTASEVTRTVYITVRQRMVDGFFNGTINGAFAWVNNNLTWQETTLAAQHFEPYLITAYKTGQVPDYDAALANNGWDPATRAFPALVGEVLDIIWLSNSGPTGGYDNHPMHAHGPHYWDLGSGNGTYDPVANEAKFQENGYIPAKRDTTQLYRYVTKDAPETTSGWRGWRIRVTEDDVGAWMMHCHVLGHMIMGMQTVWVFGNATDILTEIPQPYLDGYLEFGGSAYGNASYDPLVVEAFD</sequence>
<dbReference type="GO" id="GO:0005507">
    <property type="term" value="F:copper ion binding"/>
    <property type="evidence" value="ECO:0007669"/>
    <property type="project" value="InterPro"/>
</dbReference>
<dbReference type="InterPro" id="IPR017762">
    <property type="entry name" value="Multicopper_oxidase_fun"/>
</dbReference>
<keyword evidence="4" id="KW-0186">Copper</keyword>
<dbReference type="InterPro" id="IPR002355">
    <property type="entry name" value="Cu_oxidase_Cu_BS"/>
</dbReference>
<reference evidence="9 10" key="1">
    <citation type="submission" date="2016-07" db="EMBL/GenBank/DDBJ databases">
        <title>Pervasive Adenine N6-methylation of Active Genes in Fungi.</title>
        <authorList>
            <consortium name="DOE Joint Genome Institute"/>
            <person name="Mondo S.J."/>
            <person name="Dannebaum R.O."/>
            <person name="Kuo R.C."/>
            <person name="Labutti K."/>
            <person name="Haridas S."/>
            <person name="Kuo A."/>
            <person name="Salamov A."/>
            <person name="Ahrendt S.R."/>
            <person name="Lipzen A."/>
            <person name="Sullivan W."/>
            <person name="Andreopoulos W.B."/>
            <person name="Clum A."/>
            <person name="Lindquist E."/>
            <person name="Daum C."/>
            <person name="Ramamoorthy G.K."/>
            <person name="Gryganskyi A."/>
            <person name="Culley D."/>
            <person name="Magnuson J.K."/>
            <person name="James T.Y."/>
            <person name="O'Malley M.A."/>
            <person name="Stajich J.E."/>
            <person name="Spatafora J.W."/>
            <person name="Visel A."/>
            <person name="Grigoriev I.V."/>
        </authorList>
    </citation>
    <scope>NUCLEOTIDE SEQUENCE [LARGE SCALE GENOMIC DNA]</scope>
    <source>
        <strain evidence="9 10">CBS 129021</strain>
    </source>
</reference>
<dbReference type="Pfam" id="PF07731">
    <property type="entry name" value="Cu-oxidase_2"/>
    <property type="match status" value="1"/>
</dbReference>
<dbReference type="InterPro" id="IPR045087">
    <property type="entry name" value="Cu-oxidase_fam"/>
</dbReference>
<evidence type="ECO:0000313" key="10">
    <source>
        <dbReference type="Proteomes" id="UP000193689"/>
    </source>
</evidence>
<evidence type="ECO:0000256" key="1">
    <source>
        <dbReference type="ARBA" id="ARBA00010609"/>
    </source>
</evidence>
<dbReference type="PANTHER" id="PTHR11709:SF394">
    <property type="entry name" value="FI03373P-RELATED"/>
    <property type="match status" value="1"/>
</dbReference>
<keyword evidence="3" id="KW-0560">Oxidoreductase</keyword>
<organism evidence="9 10">
    <name type="scientific">Pseudomassariella vexata</name>
    <dbReference type="NCBI Taxonomy" id="1141098"/>
    <lineage>
        <taxon>Eukaryota</taxon>
        <taxon>Fungi</taxon>
        <taxon>Dikarya</taxon>
        <taxon>Ascomycota</taxon>
        <taxon>Pezizomycotina</taxon>
        <taxon>Sordariomycetes</taxon>
        <taxon>Xylariomycetidae</taxon>
        <taxon>Amphisphaeriales</taxon>
        <taxon>Pseudomassariaceae</taxon>
        <taxon>Pseudomassariella</taxon>
    </lineage>
</organism>
<dbReference type="NCBIfam" id="TIGR03390">
    <property type="entry name" value="ascorbOXfungal"/>
    <property type="match status" value="1"/>
</dbReference>
<keyword evidence="5" id="KW-0732">Signal</keyword>
<dbReference type="AlphaFoldDB" id="A0A1Y2DNK4"/>
<dbReference type="PANTHER" id="PTHR11709">
    <property type="entry name" value="MULTI-COPPER OXIDASE"/>
    <property type="match status" value="1"/>
</dbReference>
<feature type="domain" description="Plastocyanin-like" evidence="6">
    <location>
        <begin position="164"/>
        <end position="307"/>
    </location>
</feature>
<evidence type="ECO:0000259" key="7">
    <source>
        <dbReference type="Pfam" id="PF07731"/>
    </source>
</evidence>
<dbReference type="PROSITE" id="PS00080">
    <property type="entry name" value="MULTICOPPER_OXIDASE2"/>
    <property type="match status" value="1"/>
</dbReference>
<gene>
    <name evidence="9" type="ORF">BCR38DRAFT_467827</name>
</gene>
<evidence type="ECO:0000256" key="3">
    <source>
        <dbReference type="ARBA" id="ARBA00023002"/>
    </source>
</evidence>
<proteinExistence type="inferred from homology"/>
<comment type="similarity">
    <text evidence="1">Belongs to the multicopper oxidase family.</text>
</comment>
<dbReference type="EMBL" id="MCFJ01000011">
    <property type="protein sequence ID" value="ORY60851.1"/>
    <property type="molecule type" value="Genomic_DNA"/>
</dbReference>
<name>A0A1Y2DNK4_9PEZI</name>
<dbReference type="Pfam" id="PF07732">
    <property type="entry name" value="Cu-oxidase_3"/>
    <property type="match status" value="1"/>
</dbReference>
<dbReference type="InterPro" id="IPR001117">
    <property type="entry name" value="Cu-oxidase_2nd"/>
</dbReference>
<evidence type="ECO:0000256" key="2">
    <source>
        <dbReference type="ARBA" id="ARBA00022723"/>
    </source>
</evidence>
<dbReference type="InterPro" id="IPR011706">
    <property type="entry name" value="Cu-oxidase_C"/>
</dbReference>
<accession>A0A1Y2DNK4</accession>
<feature type="domain" description="Plastocyanin-like" evidence="7">
    <location>
        <begin position="415"/>
        <end position="555"/>
    </location>
</feature>
<dbReference type="InterPro" id="IPR035666">
    <property type="entry name" value="MCO_CuRO_3"/>
</dbReference>
<dbReference type="InterPro" id="IPR033138">
    <property type="entry name" value="Cu_oxidase_CS"/>
</dbReference>
<dbReference type="OrthoDB" id="2121828at2759"/>
<evidence type="ECO:0000256" key="4">
    <source>
        <dbReference type="ARBA" id="ARBA00023008"/>
    </source>
</evidence>
<feature type="chain" id="PRO_5012508331" evidence="5">
    <location>
        <begin position="24"/>
        <end position="596"/>
    </location>
</feature>
<dbReference type="InParanoid" id="A0A1Y2DNK4"/>
<dbReference type="RefSeq" id="XP_040713078.1">
    <property type="nucleotide sequence ID" value="XM_040862762.1"/>
</dbReference>
<feature type="signal peptide" evidence="5">
    <location>
        <begin position="1"/>
        <end position="23"/>
    </location>
</feature>
<dbReference type="Gene3D" id="2.60.40.420">
    <property type="entry name" value="Cupredoxins - blue copper proteins"/>
    <property type="match status" value="3"/>
</dbReference>
<comment type="caution">
    <text evidence="9">The sequence shown here is derived from an EMBL/GenBank/DDBJ whole genome shotgun (WGS) entry which is preliminary data.</text>
</comment>
<dbReference type="SUPFAM" id="SSF49503">
    <property type="entry name" value="Cupredoxins"/>
    <property type="match status" value="3"/>
</dbReference>
<protein>
    <submittedName>
        <fullName evidence="9">L-ascorbate oxidase</fullName>
    </submittedName>
</protein>
<feature type="domain" description="Plastocyanin-like" evidence="8">
    <location>
        <begin position="81"/>
        <end position="152"/>
    </location>
</feature>
<dbReference type="Proteomes" id="UP000193689">
    <property type="component" value="Unassembled WGS sequence"/>
</dbReference>
<keyword evidence="2" id="KW-0479">Metal-binding</keyword>
<evidence type="ECO:0000313" key="9">
    <source>
        <dbReference type="EMBL" id="ORY60851.1"/>
    </source>
</evidence>
<dbReference type="GeneID" id="63778974"/>